<reference evidence="9" key="1">
    <citation type="journal article" date="2010" name="Nat. Biotechnol.">
        <title>Draft genome sequence of the oilseed species Ricinus communis.</title>
        <authorList>
            <person name="Chan A.P."/>
            <person name="Crabtree J."/>
            <person name="Zhao Q."/>
            <person name="Lorenzi H."/>
            <person name="Orvis J."/>
            <person name="Puiu D."/>
            <person name="Melake-Berhan A."/>
            <person name="Jones K.M."/>
            <person name="Redman J."/>
            <person name="Chen G."/>
            <person name="Cahoon E.B."/>
            <person name="Gedil M."/>
            <person name="Stanke M."/>
            <person name="Haas B.J."/>
            <person name="Wortman J.R."/>
            <person name="Fraser-Liggett C.M."/>
            <person name="Ravel J."/>
            <person name="Rabinowicz P.D."/>
        </authorList>
    </citation>
    <scope>NUCLEOTIDE SEQUENCE [LARGE SCALE GENOMIC DNA]</scope>
    <source>
        <strain evidence="9">cv. Hale</strain>
    </source>
</reference>
<evidence type="ECO:0000313" key="9">
    <source>
        <dbReference type="Proteomes" id="UP000008311"/>
    </source>
</evidence>
<dbReference type="InterPro" id="IPR019786">
    <property type="entry name" value="Zinc_finger_PHD-type_CS"/>
</dbReference>
<dbReference type="PANTHER" id="PTHR47863">
    <property type="entry name" value="RING/FYVE/PHD ZINC FINGER SUPERFAMILY PROTEIN"/>
    <property type="match status" value="1"/>
</dbReference>
<dbReference type="KEGG" id="rcu:8278948"/>
<dbReference type="PROSITE" id="PS50090">
    <property type="entry name" value="MYB_LIKE"/>
    <property type="match status" value="1"/>
</dbReference>
<evidence type="ECO:0000256" key="3">
    <source>
        <dbReference type="ARBA" id="ARBA00022833"/>
    </source>
</evidence>
<dbReference type="SUPFAM" id="SSF46689">
    <property type="entry name" value="Homeodomain-like"/>
    <property type="match status" value="1"/>
</dbReference>
<dbReference type="Proteomes" id="UP000008311">
    <property type="component" value="Unassembled WGS sequence"/>
</dbReference>
<dbReference type="InterPro" id="IPR019787">
    <property type="entry name" value="Znf_PHD-finger"/>
</dbReference>
<evidence type="ECO:0000259" key="6">
    <source>
        <dbReference type="PROSITE" id="PS50016"/>
    </source>
</evidence>
<dbReference type="InParanoid" id="B9SL53"/>
<keyword evidence="2 4" id="KW-0863">Zinc-finger</keyword>
<dbReference type="AlphaFoldDB" id="B9SL53"/>
<evidence type="ECO:0000256" key="5">
    <source>
        <dbReference type="SAM" id="MobiDB-lite"/>
    </source>
</evidence>
<dbReference type="Gene3D" id="3.30.40.10">
    <property type="entry name" value="Zinc/RING finger domain, C3HC4 (zinc finger)"/>
    <property type="match status" value="1"/>
</dbReference>
<dbReference type="PROSITE" id="PS50016">
    <property type="entry name" value="ZF_PHD_2"/>
    <property type="match status" value="1"/>
</dbReference>
<dbReference type="PROSITE" id="PS01359">
    <property type="entry name" value="ZF_PHD_1"/>
    <property type="match status" value="1"/>
</dbReference>
<feature type="domain" description="PHD-type" evidence="6">
    <location>
        <begin position="466"/>
        <end position="515"/>
    </location>
</feature>
<evidence type="ECO:0000256" key="4">
    <source>
        <dbReference type="PROSITE-ProRule" id="PRU00146"/>
    </source>
</evidence>
<accession>B9SL53</accession>
<dbReference type="InterPro" id="IPR011011">
    <property type="entry name" value="Znf_FYVE_PHD"/>
</dbReference>
<organism evidence="8 9">
    <name type="scientific">Ricinus communis</name>
    <name type="common">Castor bean</name>
    <dbReference type="NCBI Taxonomy" id="3988"/>
    <lineage>
        <taxon>Eukaryota</taxon>
        <taxon>Viridiplantae</taxon>
        <taxon>Streptophyta</taxon>
        <taxon>Embryophyta</taxon>
        <taxon>Tracheophyta</taxon>
        <taxon>Spermatophyta</taxon>
        <taxon>Magnoliopsida</taxon>
        <taxon>eudicotyledons</taxon>
        <taxon>Gunneridae</taxon>
        <taxon>Pentapetalae</taxon>
        <taxon>rosids</taxon>
        <taxon>fabids</taxon>
        <taxon>Malpighiales</taxon>
        <taxon>Euphorbiaceae</taxon>
        <taxon>Acalyphoideae</taxon>
        <taxon>Acalypheae</taxon>
        <taxon>Ricinus</taxon>
    </lineage>
</organism>
<dbReference type="EMBL" id="EQ974011">
    <property type="protein sequence ID" value="EEF35636.1"/>
    <property type="molecule type" value="Genomic_DNA"/>
</dbReference>
<dbReference type="InterPro" id="IPR001005">
    <property type="entry name" value="SANT/Myb"/>
</dbReference>
<keyword evidence="9" id="KW-1185">Reference proteome</keyword>
<dbReference type="CDD" id="cd11660">
    <property type="entry name" value="SANT_TRF"/>
    <property type="match status" value="1"/>
</dbReference>
<dbReference type="InterPro" id="IPR001965">
    <property type="entry name" value="Znf_PHD"/>
</dbReference>
<gene>
    <name evidence="8" type="ORF">RCOM_0089480</name>
</gene>
<feature type="region of interest" description="Disordered" evidence="5">
    <location>
        <begin position="323"/>
        <end position="432"/>
    </location>
</feature>
<sequence>MADTCSADSGVAWLWAIEYLASFKQIDPSILHDLIDEAPELPEDLGKNTREMVALKCLEHLFTNNTNEAPNDAPSVPNQKITFDLNEACEDVLQSILKEMSVSDLKMAGPDLLKWDVPPFILHKRASMPKCALEQLKDAILEGTHPYAAFFGELSGLVHKNDENNRITVSCGTDSNGTDAQIMAPEGNNIHLPLENMNRMVRDDSCLKNLLPLKRNGNDLDNEHPSGDYQEDQGGMDESDLLLNAKKFKTNASCAKKSREQILISQPCNELVEDSSRMMVGDAQKESCHVERVAQIGLGECCSFGNGHGKFVATERLGGIPTADANNFQNNHSDRVNNANNKSEGTFGDGSHQCILDDEVNKAEPRASNGASSLRTPQEVSADDNKNNHDYGSQLRSPQVVSLSGFPRGTTVEKSEGGIENLYQEDTSSESGGYHHEMIDVAMEKSHFLSSQCTLSHASPSNWTELNLCVQCSKDGQLLVCNAVGCPFVVHEKCLGCSPKFDEKGNFYCPFCAYSYAISKYLEAKKTATLARKELSAFIHKRPERSHLQKLSNLGHNEDEDNICKIHETADLGERGSDKKNDKVRACIINGQVEKRIGDRQPEEPMLSCIDVNVMCREQLGATHGITHIASEANESEEMSPKSSFARGLDREDQTSAGLKTHGDNPMSKDKEMFSSNKEEAEGRFEKEVLEQQSSDVLEKPVCAGNVDEGETSDDESDENMMSDYSIRLRRRRMREIQYAYPATPQFRRKKVPWTAKEEEILKEGVQKFSNISDRTISWKKILEYGSAVFLHDRTTTDLKDKWRNICKGSPKCQ</sequence>
<dbReference type="STRING" id="3988.B9SL53"/>
<evidence type="ECO:0000256" key="2">
    <source>
        <dbReference type="ARBA" id="ARBA00022771"/>
    </source>
</evidence>
<keyword evidence="3" id="KW-0862">Zinc</keyword>
<dbReference type="SUPFAM" id="SSF57903">
    <property type="entry name" value="FYVE/PHD zinc finger"/>
    <property type="match status" value="1"/>
</dbReference>
<dbReference type="SMART" id="SM00717">
    <property type="entry name" value="SANT"/>
    <property type="match status" value="1"/>
</dbReference>
<keyword evidence="1" id="KW-0479">Metal-binding</keyword>
<dbReference type="PANTHER" id="PTHR47863:SF4">
    <property type="entry name" value="RING_FYVE_PHD ZINC FINGER SUPERFAMILY PROTEIN"/>
    <property type="match status" value="1"/>
</dbReference>
<evidence type="ECO:0000313" key="8">
    <source>
        <dbReference type="EMBL" id="EEF35636.1"/>
    </source>
</evidence>
<evidence type="ECO:0000256" key="1">
    <source>
        <dbReference type="ARBA" id="ARBA00022723"/>
    </source>
</evidence>
<name>B9SL53_RICCO</name>
<feature type="compositionally biased region" description="Polar residues" evidence="5">
    <location>
        <begin position="324"/>
        <end position="344"/>
    </location>
</feature>
<dbReference type="Gene3D" id="1.10.10.60">
    <property type="entry name" value="Homeodomain-like"/>
    <property type="match status" value="1"/>
</dbReference>
<dbReference type="Pfam" id="PF00249">
    <property type="entry name" value="Myb_DNA-binding"/>
    <property type="match status" value="1"/>
</dbReference>
<dbReference type="GO" id="GO:0008270">
    <property type="term" value="F:zinc ion binding"/>
    <property type="evidence" value="ECO:0007669"/>
    <property type="project" value="UniProtKB-KW"/>
</dbReference>
<feature type="compositionally biased region" description="Polar residues" evidence="5">
    <location>
        <begin position="369"/>
        <end position="379"/>
    </location>
</feature>
<dbReference type="OrthoDB" id="608866at2759"/>
<dbReference type="eggNOG" id="ENOG502QVQV">
    <property type="taxonomic scope" value="Eukaryota"/>
</dbReference>
<feature type="compositionally biased region" description="Polar residues" evidence="5">
    <location>
        <begin position="390"/>
        <end position="402"/>
    </location>
</feature>
<dbReference type="SMART" id="SM00249">
    <property type="entry name" value="PHD"/>
    <property type="match status" value="1"/>
</dbReference>
<proteinExistence type="predicted"/>
<dbReference type="InterPro" id="IPR009057">
    <property type="entry name" value="Homeodomain-like_sf"/>
</dbReference>
<protein>
    <submittedName>
        <fullName evidence="8">Uncharacterized protein</fullName>
    </submittedName>
</protein>
<evidence type="ECO:0000259" key="7">
    <source>
        <dbReference type="PROSITE" id="PS50090"/>
    </source>
</evidence>
<feature type="domain" description="Myb-like" evidence="7">
    <location>
        <begin position="746"/>
        <end position="807"/>
    </location>
</feature>
<dbReference type="InterPro" id="IPR013083">
    <property type="entry name" value="Znf_RING/FYVE/PHD"/>
</dbReference>